<feature type="compositionally biased region" description="Polar residues" evidence="2">
    <location>
        <begin position="185"/>
        <end position="213"/>
    </location>
</feature>
<feature type="compositionally biased region" description="Polar residues" evidence="2">
    <location>
        <begin position="1201"/>
        <end position="1213"/>
    </location>
</feature>
<protein>
    <recommendedName>
        <fullName evidence="4">BAT2 N-terminal domain-containing protein</fullName>
    </recommendedName>
</protein>
<feature type="region of interest" description="Disordered" evidence="2">
    <location>
        <begin position="609"/>
        <end position="647"/>
    </location>
</feature>
<evidence type="ECO:0000256" key="3">
    <source>
        <dbReference type="SAM" id="Phobius"/>
    </source>
</evidence>
<feature type="compositionally biased region" description="Polar residues" evidence="2">
    <location>
        <begin position="904"/>
        <end position="930"/>
    </location>
</feature>
<evidence type="ECO:0000313" key="5">
    <source>
        <dbReference type="EMBL" id="KFD70663.1"/>
    </source>
</evidence>
<feature type="compositionally biased region" description="Basic and acidic residues" evidence="2">
    <location>
        <begin position="870"/>
        <end position="880"/>
    </location>
</feature>
<feature type="region of interest" description="Disordered" evidence="2">
    <location>
        <begin position="1825"/>
        <end position="1960"/>
    </location>
</feature>
<feature type="compositionally biased region" description="Basic residues" evidence="2">
    <location>
        <begin position="1271"/>
        <end position="1282"/>
    </location>
</feature>
<dbReference type="Pfam" id="PF07001">
    <property type="entry name" value="BAT2_N"/>
    <property type="match status" value="1"/>
</dbReference>
<feature type="compositionally biased region" description="Polar residues" evidence="2">
    <location>
        <begin position="699"/>
        <end position="717"/>
    </location>
</feature>
<keyword evidence="3" id="KW-0472">Membrane</keyword>
<feature type="compositionally biased region" description="Basic and acidic residues" evidence="2">
    <location>
        <begin position="1174"/>
        <end position="1191"/>
    </location>
</feature>
<feature type="region of interest" description="Disordered" evidence="2">
    <location>
        <begin position="983"/>
        <end position="1294"/>
    </location>
</feature>
<name>A0A085NMG7_9BILA</name>
<gene>
    <name evidence="5" type="ORF">M514_13731</name>
</gene>
<evidence type="ECO:0000256" key="1">
    <source>
        <dbReference type="ARBA" id="ARBA00022553"/>
    </source>
</evidence>
<feature type="compositionally biased region" description="Basic and acidic residues" evidence="2">
    <location>
        <begin position="1029"/>
        <end position="1040"/>
    </location>
</feature>
<feature type="compositionally biased region" description="Low complexity" evidence="2">
    <location>
        <begin position="718"/>
        <end position="737"/>
    </location>
</feature>
<feature type="region of interest" description="Disordered" evidence="2">
    <location>
        <begin position="182"/>
        <end position="213"/>
    </location>
</feature>
<feature type="compositionally biased region" description="Polar residues" evidence="2">
    <location>
        <begin position="1478"/>
        <end position="1491"/>
    </location>
</feature>
<feature type="region of interest" description="Disordered" evidence="2">
    <location>
        <begin position="1332"/>
        <end position="1358"/>
    </location>
</feature>
<dbReference type="EMBL" id="KL367486">
    <property type="protein sequence ID" value="KFD70663.1"/>
    <property type="molecule type" value="Genomic_DNA"/>
</dbReference>
<feature type="region of interest" description="Disordered" evidence="2">
    <location>
        <begin position="154"/>
        <end position="173"/>
    </location>
</feature>
<feature type="compositionally biased region" description="Polar residues" evidence="2">
    <location>
        <begin position="848"/>
        <end position="857"/>
    </location>
</feature>
<feature type="region of interest" description="Disordered" evidence="2">
    <location>
        <begin position="958"/>
        <end position="977"/>
    </location>
</feature>
<feature type="compositionally biased region" description="Basic residues" evidence="2">
    <location>
        <begin position="1044"/>
        <end position="1055"/>
    </location>
</feature>
<feature type="compositionally biased region" description="Basic and acidic residues" evidence="2">
    <location>
        <begin position="1235"/>
        <end position="1249"/>
    </location>
</feature>
<feature type="compositionally biased region" description="Low complexity" evidence="2">
    <location>
        <begin position="1883"/>
        <end position="1912"/>
    </location>
</feature>
<sequence length="1960" mass="211690">MHQCQTAWSRQNLIDSQVNIRNSLYYGVLYNCSSLLLITVFFGVLSARIAFDLIRPKSLYLLQFSNRLSACEERSVALTASHQCCVISESFTMSGLSGKSVLEKSGSQTGSRSKFRTLNINSVYSGKSLLSSRSNVSSKHGLQSLGKATAIARRMPPPANLPSLKSESAGQDPAVSIVPSGVSGWGSQQADPSKNAPLTSGQAPTVNTSHSFAPSYAGSSPIVSAGEYDEVTGQRSTNGDLTKAKVPIITGWGTRGTLGQQGTLGVTRNQGAPGFAISQSAQDFPSLASQQAKSENKDVLSLRPQKAGSWKTGGGWSGKLPDGQVDAEDERSRASSVDGSFNVPRPTQHQRAPQSPPFPPTYTMRSAQAQFNASPGYHQTSNYPSLTLPPSQYVGQGMPYLQRTMPPWDLKRSETPTATILKPRNQAIADNRGSKGVSAAEHSGRLFSKAGEAMSMWNSSRRSESSPSGTSCSRETAKDYLYHADNWVLNEYSHEQRSIAQSGDRYDEENEHWSTESDQRRSFEDHSAGQQQQQQQPPQHRQDEHAPRYYNVVNEEAPPSSPGATSAKFMGYSRNDERHCPVASMSPQRDGQLNDARYANWEEEEEEQYRQQMQRNARNSAIEKSWQRRRLAQQNSASSGGTVDASNSDYADERAFVGRRKSANYYSDSGEMMMEYPSDKNLDDSRHQMGRSTRDGALRTSNRAGQLQQRFLETTQEGGRSYDAASRSSDRGQQQQRFNIAGHQKHADKRYALHDDQKGSGRKQNAVPEIARRPAPSGPTPHGAMELHWPLEGRENAQYASEQEAFVRRSESFDSGAAKGALNHRISDKESRRNAEKVDRFADDQFSDTKQSASRGRTSNREAGGGMIRAHPDEPSDRGRRANAWQQQQRTQQDSRGDAKTVPSKETSQNSDSLSGQSQGRRQAAVQSKYSKGVRYVCDTKRTIGDWDIEEESIVTREQQQQQQFSGGRTSQNDVRKSVAKYTFTRGGGGRTTGGRPYQDDWSVGARKGDVRLEETSKGSKEPPANAVEPKDDVYQEKRQTRGSGHRYQRFHRYGRTFERSSKQRTTGGLSGARGRDEGFERSLTHTAKGADDRDDAWRQSASECSDAAVRKSVHTKAGENAHKQEVRRSHGGRGASNRQSGQRNRQQRSNRGKGGGESSQSNAKNKENANQFAKEHAPSGDMCKEVRKTVDVGGGGGGQSSEPVTGSNNDVGGSSGRFEDAAGAYNAAHAVQEGTKKERKFQGGEKNKGRGSSKVGRQEKDGSSKGGGRSTKKSVVSKRKAASIPEKDKGGRVLFANPEKSRVHWMAGSLPDSCFNVPVSLFCDMRTAPASASLSQTSGGPTLSEAVSSSPNSTRLPSKTGVEIWGAPDPVPFSGATQHSKCITRPYKVGQRDYRDKSTAAYDTEVGRKVDYNFGKSKGHKNSNELNNQNSSYLVAAELSEKIAASVKRVWEDSEVAVSRADLSNKTSAVTKVEARNVSTSGASKVNSADGNGGREAEPVGSTGCPPSCVGAKADGPNVAMVRPQQLLLDSFSQSLEGAGAVEDAVVNEGNHYAADVFFDPSRCPSGYTQYAMGSKGQPEYVGSPQPISRPPAVMGGAGPYSQQSPLIIPQNVQFDASVMGLYGQPTAEAAGHCASAYLSGYGGSNDGSSPYIFGPLPGMRSTQSAPSAAVNAGYGIGHHQAPNLYARTSTSPLVVFQDHHHSTSIFNQPHVGVLNAQPPPPQPHGSALIGCFPPNQNSAVPPPTRAHPIPSLPGLTSGPANGQGSLVATGPYSLLSLSSNGPKAAAAAAQPANGYAGFGNGCTVPQGRPTHCSWNSAVSQPVKMTKDTKVSKVFNPTIRPPSHQQRSAVGAPVGGGFAGSTCQQEQRKRLSASNGKHHHQQQQQQQHPQQQQEQEQQQQQQQEEQEQQQQATNDGDLLTQMDRFINSGPAASTCDRADEVTESGGEDSQSVEAPPSAE</sequence>
<feature type="region of interest" description="Disordered" evidence="2">
    <location>
        <begin position="286"/>
        <end position="363"/>
    </location>
</feature>
<feature type="region of interest" description="Disordered" evidence="2">
    <location>
        <begin position="676"/>
        <end position="786"/>
    </location>
</feature>
<keyword evidence="3" id="KW-1133">Transmembrane helix</keyword>
<organism evidence="5">
    <name type="scientific">Trichuris suis</name>
    <name type="common">pig whipworm</name>
    <dbReference type="NCBI Taxonomy" id="68888"/>
    <lineage>
        <taxon>Eukaryota</taxon>
        <taxon>Metazoa</taxon>
        <taxon>Ecdysozoa</taxon>
        <taxon>Nematoda</taxon>
        <taxon>Enoplea</taxon>
        <taxon>Dorylaimia</taxon>
        <taxon>Trichinellida</taxon>
        <taxon>Trichuridae</taxon>
        <taxon>Trichuris</taxon>
    </lineage>
</organism>
<proteinExistence type="predicted"/>
<feature type="region of interest" description="Disordered" evidence="2">
    <location>
        <begin position="499"/>
        <end position="544"/>
    </location>
</feature>
<feature type="compositionally biased region" description="Low complexity" evidence="2">
    <location>
        <begin position="455"/>
        <end position="473"/>
    </location>
</feature>
<feature type="region of interest" description="Disordered" evidence="2">
    <location>
        <begin position="1722"/>
        <end position="1766"/>
    </location>
</feature>
<feature type="compositionally biased region" description="Polar residues" evidence="2">
    <location>
        <begin position="1159"/>
        <end position="1172"/>
    </location>
</feature>
<keyword evidence="1" id="KW-0597">Phosphoprotein</keyword>
<feature type="region of interest" description="Disordered" evidence="2">
    <location>
        <begin position="810"/>
        <end position="930"/>
    </location>
</feature>
<dbReference type="InterPro" id="IPR033184">
    <property type="entry name" value="PRRC2"/>
</dbReference>
<accession>A0A085NMG7</accession>
<feature type="compositionally biased region" description="Basic and acidic residues" evidence="2">
    <location>
        <begin position="1117"/>
        <end position="1129"/>
    </location>
</feature>
<feature type="compositionally biased region" description="Low complexity" evidence="2">
    <location>
        <begin position="530"/>
        <end position="539"/>
    </location>
</feature>
<dbReference type="PANTHER" id="PTHR14038">
    <property type="entry name" value="BAT2 HLA-B-ASSOCIATED TRANSCRIPT 2"/>
    <property type="match status" value="1"/>
</dbReference>
<feature type="compositionally biased region" description="Polar residues" evidence="2">
    <location>
        <begin position="610"/>
        <end position="619"/>
    </location>
</feature>
<evidence type="ECO:0000259" key="4">
    <source>
        <dbReference type="Pfam" id="PF07001"/>
    </source>
</evidence>
<feature type="compositionally biased region" description="Basic and acidic residues" evidence="2">
    <location>
        <begin position="677"/>
        <end position="697"/>
    </location>
</feature>
<evidence type="ECO:0000256" key="2">
    <source>
        <dbReference type="SAM" id="MobiDB-lite"/>
    </source>
</evidence>
<dbReference type="Proteomes" id="UP000030758">
    <property type="component" value="Unassembled WGS sequence"/>
</dbReference>
<feature type="region of interest" description="Disordered" evidence="2">
    <location>
        <begin position="1475"/>
        <end position="1506"/>
    </location>
</feature>
<feature type="compositionally biased region" description="Basic and acidic residues" evidence="2">
    <location>
        <begin position="511"/>
        <end position="527"/>
    </location>
</feature>
<feature type="compositionally biased region" description="Basic and acidic residues" evidence="2">
    <location>
        <begin position="1074"/>
        <end position="1098"/>
    </location>
</feature>
<feature type="region of interest" description="Disordered" evidence="2">
    <location>
        <begin position="454"/>
        <end position="473"/>
    </location>
</feature>
<feature type="domain" description="BAT2 N-terminal" evidence="4">
    <location>
        <begin position="105"/>
        <end position="291"/>
    </location>
</feature>
<feature type="transmembrane region" description="Helical" evidence="3">
    <location>
        <begin position="28"/>
        <end position="51"/>
    </location>
</feature>
<reference evidence="5" key="1">
    <citation type="journal article" date="2014" name="Nat. Genet.">
        <title>Genome and transcriptome of the porcine whipworm Trichuris suis.</title>
        <authorList>
            <person name="Jex A.R."/>
            <person name="Nejsum P."/>
            <person name="Schwarz E.M."/>
            <person name="Hu L."/>
            <person name="Young N.D."/>
            <person name="Hall R.S."/>
            <person name="Korhonen P.K."/>
            <person name="Liao S."/>
            <person name="Thamsborg S."/>
            <person name="Xia J."/>
            <person name="Xu P."/>
            <person name="Wang S."/>
            <person name="Scheerlinck J.P."/>
            <person name="Hofmann A."/>
            <person name="Sternberg P.W."/>
            <person name="Wang J."/>
            <person name="Gasser R.B."/>
        </authorList>
    </citation>
    <scope>NUCLEOTIDE SEQUENCE [LARGE SCALE GENOMIC DNA]</scope>
    <source>
        <strain evidence="5">DCEP-RM93F</strain>
    </source>
</reference>
<feature type="compositionally biased region" description="Basic and acidic residues" evidence="2">
    <location>
        <begin position="825"/>
        <end position="843"/>
    </location>
</feature>
<feature type="compositionally biased region" description="Basic and acidic residues" evidence="2">
    <location>
        <begin position="749"/>
        <end position="759"/>
    </location>
</feature>
<dbReference type="InterPro" id="IPR009738">
    <property type="entry name" value="BAT2_N"/>
</dbReference>
<feature type="compositionally biased region" description="Basic and acidic residues" evidence="2">
    <location>
        <begin position="1007"/>
        <end position="1021"/>
    </location>
</feature>
<dbReference type="PANTHER" id="PTHR14038:SF0">
    <property type="entry name" value="LP18708P"/>
    <property type="match status" value="1"/>
</dbReference>
<feature type="compositionally biased region" description="Polar residues" evidence="2">
    <location>
        <begin position="632"/>
        <end position="647"/>
    </location>
</feature>
<feature type="compositionally biased region" description="Polar residues" evidence="2">
    <location>
        <begin position="334"/>
        <end position="353"/>
    </location>
</feature>
<keyword evidence="3" id="KW-0812">Transmembrane</keyword>
<dbReference type="GO" id="GO:0030154">
    <property type="term" value="P:cell differentiation"/>
    <property type="evidence" value="ECO:0007669"/>
    <property type="project" value="TreeGrafter"/>
</dbReference>